<sequence length="34" mass="3737">MLSFNLTIAGVLSQVFYSNTCFCSLCTSAIQFLN</sequence>
<dbReference type="AlphaFoldDB" id="A0A0A9AR07"/>
<protein>
    <submittedName>
        <fullName evidence="1">Uncharacterized protein</fullName>
    </submittedName>
</protein>
<evidence type="ECO:0000313" key="1">
    <source>
        <dbReference type="EMBL" id="JAD51355.1"/>
    </source>
</evidence>
<name>A0A0A9AR07_ARUDO</name>
<dbReference type="EMBL" id="GBRH01246540">
    <property type="protein sequence ID" value="JAD51355.1"/>
    <property type="molecule type" value="Transcribed_RNA"/>
</dbReference>
<accession>A0A0A9AR07</accession>
<reference evidence="1" key="2">
    <citation type="journal article" date="2015" name="Data Brief">
        <title>Shoot transcriptome of the giant reed, Arundo donax.</title>
        <authorList>
            <person name="Barrero R.A."/>
            <person name="Guerrero F.D."/>
            <person name="Moolhuijzen P."/>
            <person name="Goolsby J.A."/>
            <person name="Tidwell J."/>
            <person name="Bellgard S.E."/>
            <person name="Bellgard M.I."/>
        </authorList>
    </citation>
    <scope>NUCLEOTIDE SEQUENCE</scope>
    <source>
        <tissue evidence="1">Shoot tissue taken approximately 20 cm above the soil surface</tissue>
    </source>
</reference>
<organism evidence="1">
    <name type="scientific">Arundo donax</name>
    <name type="common">Giant reed</name>
    <name type="synonym">Donax arundinaceus</name>
    <dbReference type="NCBI Taxonomy" id="35708"/>
    <lineage>
        <taxon>Eukaryota</taxon>
        <taxon>Viridiplantae</taxon>
        <taxon>Streptophyta</taxon>
        <taxon>Embryophyta</taxon>
        <taxon>Tracheophyta</taxon>
        <taxon>Spermatophyta</taxon>
        <taxon>Magnoliopsida</taxon>
        <taxon>Liliopsida</taxon>
        <taxon>Poales</taxon>
        <taxon>Poaceae</taxon>
        <taxon>PACMAD clade</taxon>
        <taxon>Arundinoideae</taxon>
        <taxon>Arundineae</taxon>
        <taxon>Arundo</taxon>
    </lineage>
</organism>
<reference evidence="1" key="1">
    <citation type="submission" date="2014-09" db="EMBL/GenBank/DDBJ databases">
        <authorList>
            <person name="Magalhaes I.L.F."/>
            <person name="Oliveira U."/>
            <person name="Santos F.R."/>
            <person name="Vidigal T.H.D.A."/>
            <person name="Brescovit A.D."/>
            <person name="Santos A.J."/>
        </authorList>
    </citation>
    <scope>NUCLEOTIDE SEQUENCE</scope>
    <source>
        <tissue evidence="1">Shoot tissue taken approximately 20 cm above the soil surface</tissue>
    </source>
</reference>
<proteinExistence type="predicted"/>